<dbReference type="EMBL" id="JAWWNJ010000020">
    <property type="protein sequence ID" value="KAK7035160.1"/>
    <property type="molecule type" value="Genomic_DNA"/>
</dbReference>
<feature type="compositionally biased region" description="Polar residues" evidence="1">
    <location>
        <begin position="76"/>
        <end position="89"/>
    </location>
</feature>
<dbReference type="EMBL" id="JAWWNJ010000093">
    <property type="protein sequence ID" value="KAK6997228.1"/>
    <property type="molecule type" value="Genomic_DNA"/>
</dbReference>
<name>A0AAW0C9K6_9AGAR</name>
<gene>
    <name evidence="3" type="ORF">R3P38DRAFT_3184728</name>
    <name evidence="2" type="ORF">R3P38DRAFT_3220741</name>
</gene>
<accession>A0AAW0C9K6</accession>
<evidence type="ECO:0000256" key="1">
    <source>
        <dbReference type="SAM" id="MobiDB-lite"/>
    </source>
</evidence>
<evidence type="ECO:0000313" key="3">
    <source>
        <dbReference type="EMBL" id="KAK7035160.1"/>
    </source>
</evidence>
<evidence type="ECO:0000313" key="2">
    <source>
        <dbReference type="EMBL" id="KAK6997228.1"/>
    </source>
</evidence>
<keyword evidence="4" id="KW-1185">Reference proteome</keyword>
<dbReference type="Proteomes" id="UP001362999">
    <property type="component" value="Unassembled WGS sequence"/>
</dbReference>
<proteinExistence type="predicted"/>
<reference evidence="3 4" key="1">
    <citation type="journal article" date="2024" name="J Genomics">
        <title>Draft genome sequencing and assembly of Favolaschia claudopus CIRM-BRFM 2984 isolated from oak limbs.</title>
        <authorList>
            <person name="Navarro D."/>
            <person name="Drula E."/>
            <person name="Chaduli D."/>
            <person name="Cazenave R."/>
            <person name="Ahrendt S."/>
            <person name="Wang J."/>
            <person name="Lipzen A."/>
            <person name="Daum C."/>
            <person name="Barry K."/>
            <person name="Grigoriev I.V."/>
            <person name="Favel A."/>
            <person name="Rosso M.N."/>
            <person name="Martin F."/>
        </authorList>
    </citation>
    <scope>NUCLEOTIDE SEQUENCE [LARGE SCALE GENOMIC DNA]</scope>
    <source>
        <strain evidence="3 4">CIRM-BRFM 2984</strain>
    </source>
</reference>
<feature type="region of interest" description="Disordered" evidence="1">
    <location>
        <begin position="1"/>
        <end position="90"/>
    </location>
</feature>
<organism evidence="3 4">
    <name type="scientific">Favolaschia claudopus</name>
    <dbReference type="NCBI Taxonomy" id="2862362"/>
    <lineage>
        <taxon>Eukaryota</taxon>
        <taxon>Fungi</taxon>
        <taxon>Dikarya</taxon>
        <taxon>Basidiomycota</taxon>
        <taxon>Agaricomycotina</taxon>
        <taxon>Agaricomycetes</taxon>
        <taxon>Agaricomycetidae</taxon>
        <taxon>Agaricales</taxon>
        <taxon>Marasmiineae</taxon>
        <taxon>Mycenaceae</taxon>
        <taxon>Favolaschia</taxon>
    </lineage>
</organism>
<dbReference type="AlphaFoldDB" id="A0AAW0C9K6"/>
<comment type="caution">
    <text evidence="3">The sequence shown here is derived from an EMBL/GenBank/DDBJ whole genome shotgun (WGS) entry which is preliminary data.</text>
</comment>
<evidence type="ECO:0000313" key="4">
    <source>
        <dbReference type="Proteomes" id="UP001362999"/>
    </source>
</evidence>
<protein>
    <submittedName>
        <fullName evidence="3">Uncharacterized protein</fullName>
    </submittedName>
</protein>
<sequence length="108" mass="11382">MRRHPTQSGLPGPSNLRGAPGNAYDAGGTHNLGIYGERAPHGNPFEAQVPAGGPVYRDSRALGHGPPPTTPKRRSVSFNTPKGASSLQGRNAAFLRLNAIDPTMERTT</sequence>